<sequence>MDVPPVEILQKIFQLACIDGGLRAIVRPIRFGSVAVLCASKQLLAFLSIYEQERQQSPETKLKISRLTFKEPVHTEIPSPPSHASPPPPPPPPPPHTHNTPTEELKFDPAALPLIQTLLSLAAPDLHTLVLQHSATQPGRTPPNFPLLSHPFPCLRSLTLLGLTHHDWLLAAPLRAAPTRPPLFPALTRLYINTPTESYSSPRASCASSGPRTGSAFRYHCQPQVMATHTRPPSAGAPRRLP</sequence>
<dbReference type="OrthoDB" id="2748701at2759"/>
<dbReference type="Proteomes" id="UP000292957">
    <property type="component" value="Unassembled WGS sequence"/>
</dbReference>
<proteinExistence type="predicted"/>
<evidence type="ECO:0000313" key="2">
    <source>
        <dbReference type="EMBL" id="TBU26482.1"/>
    </source>
</evidence>
<name>A0A4Q9MJQ7_9APHY</name>
<dbReference type="AlphaFoldDB" id="A0A4Q9MJQ7"/>
<accession>A0A4Q9MJQ7</accession>
<dbReference type="EMBL" id="ML143445">
    <property type="protein sequence ID" value="TBU26482.1"/>
    <property type="molecule type" value="Genomic_DNA"/>
</dbReference>
<feature type="region of interest" description="Disordered" evidence="1">
    <location>
        <begin position="73"/>
        <end position="103"/>
    </location>
</feature>
<feature type="compositionally biased region" description="Pro residues" evidence="1">
    <location>
        <begin position="78"/>
        <end position="96"/>
    </location>
</feature>
<organism evidence="2">
    <name type="scientific">Dichomitus squalens</name>
    <dbReference type="NCBI Taxonomy" id="114155"/>
    <lineage>
        <taxon>Eukaryota</taxon>
        <taxon>Fungi</taxon>
        <taxon>Dikarya</taxon>
        <taxon>Basidiomycota</taxon>
        <taxon>Agaricomycotina</taxon>
        <taxon>Agaricomycetes</taxon>
        <taxon>Polyporales</taxon>
        <taxon>Polyporaceae</taxon>
        <taxon>Dichomitus</taxon>
    </lineage>
</organism>
<protein>
    <submittedName>
        <fullName evidence="2">Uncharacterized protein</fullName>
    </submittedName>
</protein>
<evidence type="ECO:0000256" key="1">
    <source>
        <dbReference type="SAM" id="MobiDB-lite"/>
    </source>
</evidence>
<gene>
    <name evidence="2" type="ORF">BD311DRAFT_789748</name>
</gene>
<reference evidence="2" key="1">
    <citation type="submission" date="2019-01" db="EMBL/GenBank/DDBJ databases">
        <title>Draft genome sequences of three monokaryotic isolates of the white-rot basidiomycete fungus Dichomitus squalens.</title>
        <authorList>
            <consortium name="DOE Joint Genome Institute"/>
            <person name="Lopez S.C."/>
            <person name="Andreopoulos B."/>
            <person name="Pangilinan J."/>
            <person name="Lipzen A."/>
            <person name="Riley R."/>
            <person name="Ahrendt S."/>
            <person name="Ng V."/>
            <person name="Barry K."/>
            <person name="Daum C."/>
            <person name="Grigoriev I.V."/>
            <person name="Hilden K.S."/>
            <person name="Makela M.R."/>
            <person name="de Vries R.P."/>
        </authorList>
    </citation>
    <scope>NUCLEOTIDE SEQUENCE [LARGE SCALE GENOMIC DNA]</scope>
    <source>
        <strain evidence="2">OM18370.1</strain>
    </source>
</reference>